<dbReference type="GO" id="GO:0016301">
    <property type="term" value="F:kinase activity"/>
    <property type="evidence" value="ECO:0007669"/>
    <property type="project" value="UniProtKB-KW"/>
</dbReference>
<evidence type="ECO:0000256" key="3">
    <source>
        <dbReference type="ARBA" id="ARBA00022777"/>
    </source>
</evidence>
<dbReference type="SMART" id="SM01120">
    <property type="entry name" value="Dak2"/>
    <property type="match status" value="1"/>
</dbReference>
<proteinExistence type="predicted"/>
<dbReference type="InterPro" id="IPR050861">
    <property type="entry name" value="Dihydroxyacetone_Kinase"/>
</dbReference>
<evidence type="ECO:0000313" key="8">
    <source>
        <dbReference type="Proteomes" id="UP001164712"/>
    </source>
</evidence>
<name>A0ABY7HPW5_9GAMM</name>
<keyword evidence="8" id="KW-1185">Reference proteome</keyword>
<dbReference type="Proteomes" id="UP001164712">
    <property type="component" value="Chromosome"/>
</dbReference>
<dbReference type="SUPFAM" id="SSF101473">
    <property type="entry name" value="DhaL-like"/>
    <property type="match status" value="1"/>
</dbReference>
<evidence type="ECO:0000259" key="6">
    <source>
        <dbReference type="PROSITE" id="PS51481"/>
    </source>
</evidence>
<dbReference type="PANTHER" id="PTHR28629:SF4">
    <property type="entry name" value="TRIOKINASE_FMN CYCLASE"/>
    <property type="match status" value="1"/>
</dbReference>
<evidence type="ECO:0000256" key="4">
    <source>
        <dbReference type="ARBA" id="ARBA00022840"/>
    </source>
</evidence>
<keyword evidence="3 7" id="KW-0418">Kinase</keyword>
<dbReference type="Gene3D" id="3.30.1180.20">
    <property type="entry name" value="Dihydroxyacetone kinase, domain 2"/>
    <property type="match status" value="1"/>
</dbReference>
<reference evidence="7" key="1">
    <citation type="submission" date="2022-12" db="EMBL/GenBank/DDBJ databases">
        <title>Complete genome sequence of an Australian strain of Rouxiella badensis DAR84756 and resolution of the R. badensis DSM100043 and R. chamberiensis DSM28324 genomes.</title>
        <authorList>
            <person name="Paul S."/>
            <person name="Anderson P.J."/>
            <person name="Maynard G."/>
            <person name="Dyall-Smith M."/>
            <person name="Kudinha T."/>
        </authorList>
    </citation>
    <scope>NUCLEOTIDE SEQUENCE</scope>
    <source>
        <strain evidence="7">DSM 28324</strain>
    </source>
</reference>
<sequence length="586" mass="60653">MTYLFNKPSAFANELIEGFVAAHAAKVRQVPGGVVRSTRSKPGTVAVVIGGGSGHYPAFAGLVGQGMAHGAAMGNLFASPSAQQICTVARAANNGGGVLLTFGNYAGDVLHFGLAKDRLIAEGIPCEIVLVTDDISSASKAEREKRRGVAGDLVVFKAAAVAAEKGLPLAEVTRIARLANQRIRSFGVAFSGCTLPGADHPLFSVPQGKMALGMGIHGEPGIGESDIPTADELAEVLVKSLLDELPDDVANARGQRAGVILNGLGSVKYEELFVVYRRIAQLLSEAGIEAVDAEVGEFVTSFNMAGASLTLFWLDDELEPLWRAPADAPAFRKGSVIAAEPLEAQKIDEALVVKVPTATDASKKAAQCLVGVLNTLAQTIVTHADELGRIDAVAGDGDHGIGMERGALAAAEKAAEMQLRGAGAGTLLQQSADAWADRAGGTSGALWGMALNALGTVFGDEKYPDAKSVAEGVRKAKEGIMHFGKAKVGDKTLVDVLVPFSDTLSARVQAGDDFAIAWELAALEADTQAKATAHLRPKMGRARPLAEKSLGTPDAGAVSLALIVNALLPLFGGQSAASTKSREEQV</sequence>
<dbReference type="Pfam" id="PF02733">
    <property type="entry name" value="Dak1"/>
    <property type="match status" value="1"/>
</dbReference>
<gene>
    <name evidence="7" type="ORF">O1V66_01090</name>
</gene>
<protein>
    <submittedName>
        <fullName evidence="7">Dihydroxyacetone kinase family protein</fullName>
    </submittedName>
</protein>
<evidence type="ECO:0000313" key="7">
    <source>
        <dbReference type="EMBL" id="WAT01431.1"/>
    </source>
</evidence>
<organism evidence="7 8">
    <name type="scientific">Rouxiella chamberiensis</name>
    <dbReference type="NCBI Taxonomy" id="1513468"/>
    <lineage>
        <taxon>Bacteria</taxon>
        <taxon>Pseudomonadati</taxon>
        <taxon>Pseudomonadota</taxon>
        <taxon>Gammaproteobacteria</taxon>
        <taxon>Enterobacterales</taxon>
        <taxon>Yersiniaceae</taxon>
        <taxon>Rouxiella</taxon>
    </lineage>
</organism>
<dbReference type="PROSITE" id="PS51480">
    <property type="entry name" value="DHAL"/>
    <property type="match status" value="1"/>
</dbReference>
<feature type="domain" description="DhaK" evidence="6">
    <location>
        <begin position="7"/>
        <end position="331"/>
    </location>
</feature>
<dbReference type="InterPro" id="IPR036117">
    <property type="entry name" value="DhaL_dom_sf"/>
</dbReference>
<dbReference type="Gene3D" id="3.40.50.10440">
    <property type="entry name" value="Dihydroxyacetone kinase, domain 1"/>
    <property type="match status" value="1"/>
</dbReference>
<keyword evidence="2" id="KW-0547">Nucleotide-binding</keyword>
<dbReference type="PANTHER" id="PTHR28629">
    <property type="entry name" value="TRIOKINASE/FMN CYCLASE"/>
    <property type="match status" value="1"/>
</dbReference>
<evidence type="ECO:0000256" key="2">
    <source>
        <dbReference type="ARBA" id="ARBA00022741"/>
    </source>
</evidence>
<evidence type="ECO:0000259" key="5">
    <source>
        <dbReference type="PROSITE" id="PS51480"/>
    </source>
</evidence>
<dbReference type="InterPro" id="IPR004006">
    <property type="entry name" value="DhaK_dom"/>
</dbReference>
<dbReference type="EMBL" id="CP114058">
    <property type="protein sequence ID" value="WAT01431.1"/>
    <property type="molecule type" value="Genomic_DNA"/>
</dbReference>
<evidence type="ECO:0000256" key="1">
    <source>
        <dbReference type="ARBA" id="ARBA00022679"/>
    </source>
</evidence>
<keyword evidence="4" id="KW-0067">ATP-binding</keyword>
<accession>A0ABY7HPW5</accession>
<feature type="domain" description="DhaL" evidence="5">
    <location>
        <begin position="367"/>
        <end position="569"/>
    </location>
</feature>
<dbReference type="SUPFAM" id="SSF82549">
    <property type="entry name" value="DAK1/DegV-like"/>
    <property type="match status" value="1"/>
</dbReference>
<dbReference type="Pfam" id="PF02734">
    <property type="entry name" value="Dak2"/>
    <property type="match status" value="1"/>
</dbReference>
<keyword evidence="1" id="KW-0808">Transferase</keyword>
<dbReference type="NCBIfam" id="NF011049">
    <property type="entry name" value="PRK14479.1"/>
    <property type="match status" value="1"/>
</dbReference>
<dbReference type="Gene3D" id="1.25.40.340">
    <property type="match status" value="1"/>
</dbReference>
<dbReference type="PROSITE" id="PS51481">
    <property type="entry name" value="DHAK"/>
    <property type="match status" value="1"/>
</dbReference>
<dbReference type="RefSeq" id="WP_045047544.1">
    <property type="nucleotide sequence ID" value="NZ_CP114058.1"/>
</dbReference>
<dbReference type="InterPro" id="IPR004007">
    <property type="entry name" value="DhaL_dom"/>
</dbReference>